<gene>
    <name evidence="3" type="ORF">ElP_64290</name>
</gene>
<dbReference type="EMBL" id="CP036426">
    <property type="protein sequence ID" value="QDV38474.1"/>
    <property type="molecule type" value="Genomic_DNA"/>
</dbReference>
<dbReference type="Gene3D" id="2.60.120.380">
    <property type="match status" value="1"/>
</dbReference>
<keyword evidence="4" id="KW-1185">Reference proteome</keyword>
<keyword evidence="3" id="KW-0378">Hydrolase</keyword>
<dbReference type="EC" id="3.4.21.-" evidence="3"/>
<dbReference type="InterPro" id="IPR013783">
    <property type="entry name" value="Ig-like_fold"/>
</dbReference>
<dbReference type="RefSeq" id="WP_145276988.1">
    <property type="nucleotide sequence ID" value="NZ_CP036426.1"/>
</dbReference>
<feature type="region of interest" description="Disordered" evidence="1">
    <location>
        <begin position="394"/>
        <end position="415"/>
    </location>
</feature>
<accession>A0A518HC91</accession>
<dbReference type="Proteomes" id="UP000317835">
    <property type="component" value="Chromosome"/>
</dbReference>
<dbReference type="GO" id="GO:0008233">
    <property type="term" value="F:peptidase activity"/>
    <property type="evidence" value="ECO:0007669"/>
    <property type="project" value="UniProtKB-KW"/>
</dbReference>
<keyword evidence="2" id="KW-0732">Signal</keyword>
<dbReference type="GO" id="GO:0006508">
    <property type="term" value="P:proteolysis"/>
    <property type="evidence" value="ECO:0007669"/>
    <property type="project" value="UniProtKB-KW"/>
</dbReference>
<evidence type="ECO:0000256" key="2">
    <source>
        <dbReference type="SAM" id="SignalP"/>
    </source>
</evidence>
<organism evidence="3 4">
    <name type="scientific">Tautonia plasticadhaerens</name>
    <dbReference type="NCBI Taxonomy" id="2527974"/>
    <lineage>
        <taxon>Bacteria</taxon>
        <taxon>Pseudomonadati</taxon>
        <taxon>Planctomycetota</taxon>
        <taxon>Planctomycetia</taxon>
        <taxon>Isosphaerales</taxon>
        <taxon>Isosphaeraceae</taxon>
        <taxon>Tautonia</taxon>
    </lineage>
</organism>
<feature type="signal peptide" evidence="2">
    <location>
        <begin position="1"/>
        <end position="21"/>
    </location>
</feature>
<evidence type="ECO:0000313" key="3">
    <source>
        <dbReference type="EMBL" id="QDV38474.1"/>
    </source>
</evidence>
<keyword evidence="3" id="KW-0645">Protease</keyword>
<evidence type="ECO:0000313" key="4">
    <source>
        <dbReference type="Proteomes" id="UP000317835"/>
    </source>
</evidence>
<dbReference type="KEGG" id="tpla:ElP_64290"/>
<proteinExistence type="predicted"/>
<name>A0A518HC91_9BACT</name>
<dbReference type="Gene3D" id="2.60.40.10">
    <property type="entry name" value="Immunoglobulins"/>
    <property type="match status" value="1"/>
</dbReference>
<evidence type="ECO:0000256" key="1">
    <source>
        <dbReference type="SAM" id="MobiDB-lite"/>
    </source>
</evidence>
<protein>
    <submittedName>
        <fullName evidence="3">Putative subtilase-type serine protease</fullName>
        <ecNumber evidence="3">3.4.21.-</ecNumber>
    </submittedName>
</protein>
<dbReference type="AlphaFoldDB" id="A0A518HC91"/>
<reference evidence="3 4" key="1">
    <citation type="submission" date="2019-02" db="EMBL/GenBank/DDBJ databases">
        <title>Deep-cultivation of Planctomycetes and their phenomic and genomic characterization uncovers novel biology.</title>
        <authorList>
            <person name="Wiegand S."/>
            <person name="Jogler M."/>
            <person name="Boedeker C."/>
            <person name="Pinto D."/>
            <person name="Vollmers J."/>
            <person name="Rivas-Marin E."/>
            <person name="Kohn T."/>
            <person name="Peeters S.H."/>
            <person name="Heuer A."/>
            <person name="Rast P."/>
            <person name="Oberbeckmann S."/>
            <person name="Bunk B."/>
            <person name="Jeske O."/>
            <person name="Meyerdierks A."/>
            <person name="Storesund J.E."/>
            <person name="Kallscheuer N."/>
            <person name="Luecker S."/>
            <person name="Lage O.M."/>
            <person name="Pohl T."/>
            <person name="Merkel B.J."/>
            <person name="Hornburger P."/>
            <person name="Mueller R.-W."/>
            <person name="Bruemmer F."/>
            <person name="Labrenz M."/>
            <person name="Spormann A.M."/>
            <person name="Op den Camp H."/>
            <person name="Overmann J."/>
            <person name="Amann R."/>
            <person name="Jetten M.S.M."/>
            <person name="Mascher T."/>
            <person name="Medema M.H."/>
            <person name="Devos D.P."/>
            <person name="Kaster A.-K."/>
            <person name="Ovreas L."/>
            <person name="Rohde M."/>
            <person name="Galperin M.Y."/>
            <person name="Jogler C."/>
        </authorList>
    </citation>
    <scope>NUCLEOTIDE SEQUENCE [LARGE SCALE GENOMIC DNA]</scope>
    <source>
        <strain evidence="3 4">ElP</strain>
    </source>
</reference>
<feature type="chain" id="PRO_5021935327" evidence="2">
    <location>
        <begin position="22"/>
        <end position="783"/>
    </location>
</feature>
<dbReference type="OrthoDB" id="237792at2"/>
<sequence precursor="true">MPRPPMALVPLLALATLTLWASPGRAGTPSIADITPAGVQRGVASAVTISGGNLDNSPRLVSSIPVEVAPAPEGKASDASNWLFRLTVPIDTPVGTYPVRVRTDDGLSNPVLIEVGQAPQVVEQEPNDATDQAQAVTLPCVVDGKAAANDVDLIRFPGRRGDRIVVDARCARIGSGLDPTVRLTTASGRYVASDDDSPGFLTDARLVVELPEDGDYLIELSDSQYRGANRPNYRLLIGPIPVADEVFPLGGRRGDTLGLELRGGMLDGMITAAQTIDGTGVTAAVSPAFPGRRLGAGFDLDIEVPAPLAVGAYPEAREPVDPEAPPIRVAPPVSINGRLELEGDEDRYVVVVQPGKKYRTRVEAAALGSAIDGVLRVLKPDGSQIAQGDDSEIQLSKKGQSDAVKLNSPDPSAEFDVPEGVTEVTIALRDLSSRGGIGHAYRITVEPVEPTFEVELMASEASVPRGGTANVPVNVARYGFAGPVTLSVPDAPAGLAVRSGIVPAGQSNGVISLMATAEADLPAVPLKVVGTGEGPSGPVVAEGEIEVTFASLGGFPTRVGSQRGLPVADALPTPITVESPAGPIEVVQGFGVEVPLTLTRAEGAAAALEVEGLSPPGGLSVAKATIAEGETSGPVTVSAAPDAPTGPGMVAFTAKGKVDDADRTFAVPAVAVEVVPPASLALAVAEVSLTPGASAEVAGTLDRKAPFTQEVTVSLEGLPAGVTADPVAVAGDATMFTITLKAAPEAAAGKGDAKANTAFKLGDTDYPPLSAPLAVHVAPGEGP</sequence>